<dbReference type="InterPro" id="IPR015942">
    <property type="entry name" value="Asp/Glu/hydantoin_racemase"/>
</dbReference>
<evidence type="ECO:0000313" key="3">
    <source>
        <dbReference type="Proteomes" id="UP000070589"/>
    </source>
</evidence>
<name>A0A133U3K9_9EURY</name>
<dbReference type="Pfam" id="PF01177">
    <property type="entry name" value="Asp_Glu_race"/>
    <property type="match status" value="1"/>
</dbReference>
<dbReference type="PANTHER" id="PTHR28047:SF5">
    <property type="entry name" value="PROTEIN DCG1"/>
    <property type="match status" value="1"/>
</dbReference>
<comment type="caution">
    <text evidence="2">The sequence shown here is derived from an EMBL/GenBank/DDBJ whole genome shotgun (WGS) entry which is preliminary data.</text>
</comment>
<keyword evidence="3" id="KW-1185">Reference proteome</keyword>
<dbReference type="InterPro" id="IPR052186">
    <property type="entry name" value="Hydantoin_racemase-like"/>
</dbReference>
<gene>
    <name evidence="2" type="ORF">AKJ62_04510</name>
</gene>
<dbReference type="AlphaFoldDB" id="A0A133U3K9"/>
<reference evidence="2 3" key="1">
    <citation type="journal article" date="2016" name="Sci. Rep.">
        <title>Metabolic traits of an uncultured archaeal lineage -MSBL1- from brine pools of the Red Sea.</title>
        <authorList>
            <person name="Mwirichia R."/>
            <person name="Alam I."/>
            <person name="Rashid M."/>
            <person name="Vinu M."/>
            <person name="Ba-Alawi W."/>
            <person name="Anthony Kamau A."/>
            <person name="Kamanda Ngugi D."/>
            <person name="Goker M."/>
            <person name="Klenk H.P."/>
            <person name="Bajic V."/>
            <person name="Stingl U."/>
        </authorList>
    </citation>
    <scope>NUCLEOTIDE SEQUENCE [LARGE SCALE GENOMIC DNA]</scope>
    <source>
        <strain evidence="2">SCGC-AAA259D14</strain>
    </source>
</reference>
<organism evidence="2 3">
    <name type="scientific">candidate division MSBL1 archaeon SCGC-AAA259D14</name>
    <dbReference type="NCBI Taxonomy" id="1698261"/>
    <lineage>
        <taxon>Archaea</taxon>
        <taxon>Methanobacteriati</taxon>
        <taxon>Methanobacteriota</taxon>
        <taxon>candidate division MSBL1</taxon>
    </lineage>
</organism>
<dbReference type="Gene3D" id="3.40.50.12500">
    <property type="match status" value="1"/>
</dbReference>
<evidence type="ECO:0000256" key="1">
    <source>
        <dbReference type="ARBA" id="ARBA00038414"/>
    </source>
</evidence>
<dbReference type="InterPro" id="IPR053714">
    <property type="entry name" value="Iso_Racemase_Enz_sf"/>
</dbReference>
<sequence length="246" mass="26865">MKLKIIIPIIAEEFVEPTRKEVERLASSDVEVEVEKLEYGTASIESAFDEMLCAPEILRIAGKAESNGFDGVFIDCMGDPAVDAAREVADIPIVGPASPSMHIASEIAHSFSVVTVLENVVPLIENLATKAGVDKKLASVRSVDIPVLELEDEEKILDALVSESKETIDRDGAHSIVLGCTGMMGVAEKLRERLEEDGYDVPVIYPVGLAVRYLELLDSLDLAQSKKTYMEPPKKERNLLENLGDK</sequence>
<dbReference type="PATRIC" id="fig|1698261.3.peg.1128"/>
<dbReference type="GO" id="GO:0047661">
    <property type="term" value="F:amino-acid racemase activity"/>
    <property type="evidence" value="ECO:0007669"/>
    <property type="project" value="InterPro"/>
</dbReference>
<dbReference type="Proteomes" id="UP000070589">
    <property type="component" value="Unassembled WGS sequence"/>
</dbReference>
<proteinExistence type="inferred from homology"/>
<dbReference type="PANTHER" id="PTHR28047">
    <property type="entry name" value="PROTEIN DCG1"/>
    <property type="match status" value="1"/>
</dbReference>
<evidence type="ECO:0000313" key="2">
    <source>
        <dbReference type="EMBL" id="KXA88767.1"/>
    </source>
</evidence>
<dbReference type="EMBL" id="LHXL01000082">
    <property type="protein sequence ID" value="KXA88767.1"/>
    <property type="molecule type" value="Genomic_DNA"/>
</dbReference>
<comment type="similarity">
    <text evidence="1">Belongs to the HyuE racemase family.</text>
</comment>
<protein>
    <submittedName>
        <fullName evidence="2">Hydrogenase expression protein HupH</fullName>
    </submittedName>
</protein>
<accession>A0A133U3K9</accession>